<name>A0A1B9UM62_AGRTU</name>
<dbReference type="Pfam" id="PF07896">
    <property type="entry name" value="DUF1674"/>
    <property type="match status" value="1"/>
</dbReference>
<dbReference type="EMBL" id="CP049216">
    <property type="protein sequence ID" value="QTG11714.1"/>
    <property type="molecule type" value="Genomic_DNA"/>
</dbReference>
<dbReference type="OrthoDB" id="8481828at2"/>
<dbReference type="Proteomes" id="UP000093451">
    <property type="component" value="Unassembled WGS sequence"/>
</dbReference>
<proteinExistence type="inferred from homology"/>
<evidence type="ECO:0000313" key="7">
    <source>
        <dbReference type="Proteomes" id="UP000702952"/>
    </source>
</evidence>
<reference evidence="4 6" key="1">
    <citation type="journal article" date="2016" name="PeerJ">
        <title>Gall-ID: tools for genotyping gall-causing phytopathogenic bacteria.</title>
        <authorList>
            <person name="Davis E.W.II."/>
            <person name="Weisberg A.J."/>
            <person name="Tabima J.F."/>
            <person name="Grunwald N.J."/>
            <person name="Chang J.H."/>
        </authorList>
    </citation>
    <scope>NUCLEOTIDE SEQUENCE [LARGE SCALE GENOMIC DNA]</scope>
    <source>
        <strain evidence="4 6">N2/73</strain>
    </source>
</reference>
<feature type="compositionally biased region" description="Basic and acidic residues" evidence="2">
    <location>
        <begin position="22"/>
        <end position="34"/>
    </location>
</feature>
<evidence type="ECO:0000313" key="3">
    <source>
        <dbReference type="EMBL" id="NTC31712.1"/>
    </source>
</evidence>
<dbReference type="AlphaFoldDB" id="A0A1B9UM62"/>
<evidence type="ECO:0000313" key="6">
    <source>
        <dbReference type="Proteomes" id="UP000093451"/>
    </source>
</evidence>
<dbReference type="InterPro" id="IPR012875">
    <property type="entry name" value="SDHF4"/>
</dbReference>
<dbReference type="RefSeq" id="WP_003516384.1">
    <property type="nucleotide sequence ID" value="NC_015183.1"/>
</dbReference>
<dbReference type="EMBL" id="LXKT01000026">
    <property type="protein sequence ID" value="OCJ33973.1"/>
    <property type="molecule type" value="Genomic_DNA"/>
</dbReference>
<evidence type="ECO:0000313" key="4">
    <source>
        <dbReference type="EMBL" id="OCJ33973.1"/>
    </source>
</evidence>
<reference evidence="3" key="2">
    <citation type="journal article" date="2020" name="Science">
        <title>Unexpected conservation and global transmission of agrobacterial virulence plasmids.</title>
        <authorList>
            <person name="Weisberg A.J."/>
            <person name="Davis E.W. 2nd"/>
            <person name="Tabima J."/>
            <person name="Belcher M.S."/>
            <person name="Miller M."/>
            <person name="Kuo C.H."/>
            <person name="Loper J.E."/>
            <person name="Grunwald N.J."/>
            <person name="Putnam M.L."/>
            <person name="Chang J.H."/>
        </authorList>
    </citation>
    <scope>NUCLEOTIDE SEQUENCE</scope>
    <source>
        <strain evidence="3">17-1853-1a</strain>
    </source>
</reference>
<evidence type="ECO:0000256" key="1">
    <source>
        <dbReference type="ARBA" id="ARBA00005701"/>
    </source>
</evidence>
<gene>
    <name evidence="4" type="ORF">A6U91_17735</name>
    <name evidence="3" type="ORF">G6M46_26620</name>
    <name evidence="5" type="ORF">G6M86_00015</name>
</gene>
<dbReference type="GeneID" id="92771933"/>
<reference evidence="5" key="3">
    <citation type="submission" date="2020-02" db="EMBL/GenBank/DDBJ databases">
        <title>Unexpected conservation and global transmission of agrobacterial virulence plasmids.</title>
        <authorList>
            <person name="Weisberg A.J."/>
            <person name="Davis E.W. II"/>
            <person name="Tabima J.R."/>
            <person name="Belcher M.S."/>
            <person name="Miller M."/>
            <person name="Kuo C.-H."/>
            <person name="Loper J.E."/>
            <person name="Grunwald N.J."/>
            <person name="Putnam M.L."/>
            <person name="Chang J.H."/>
        </authorList>
    </citation>
    <scope>NUCLEOTIDE SEQUENCE</scope>
    <source>
        <strain evidence="5">Q15/94</strain>
    </source>
</reference>
<dbReference type="Proteomes" id="UP000702952">
    <property type="component" value="Unassembled WGS sequence"/>
</dbReference>
<accession>A0A1B9UM62</accession>
<organism evidence="3 7">
    <name type="scientific">Agrobacterium tumefaciens</name>
    <dbReference type="NCBI Taxonomy" id="358"/>
    <lineage>
        <taxon>Bacteria</taxon>
        <taxon>Pseudomonadati</taxon>
        <taxon>Pseudomonadota</taxon>
        <taxon>Alphaproteobacteria</taxon>
        <taxon>Hyphomicrobiales</taxon>
        <taxon>Rhizobiaceae</taxon>
        <taxon>Rhizobium/Agrobacterium group</taxon>
        <taxon>Agrobacterium</taxon>
        <taxon>Agrobacterium tumefaciens complex</taxon>
    </lineage>
</organism>
<evidence type="ECO:0000313" key="5">
    <source>
        <dbReference type="EMBL" id="QTG11714.1"/>
    </source>
</evidence>
<evidence type="ECO:0000256" key="2">
    <source>
        <dbReference type="SAM" id="MobiDB-lite"/>
    </source>
</evidence>
<dbReference type="EMBL" id="JAAMAY010000040">
    <property type="protein sequence ID" value="NTC31712.1"/>
    <property type="molecule type" value="Genomic_DNA"/>
</dbReference>
<protein>
    <submittedName>
        <fullName evidence="3">DUF1674 domain-containing protein</fullName>
    </submittedName>
</protein>
<sequence length="66" mass="7332">MQDADNDNGAEMLKRLSPAAERALKEAEERRKQQADLQLPQETGGRGGAEPVRFGDYEINGRAIDF</sequence>
<dbReference type="Proteomes" id="UP000663946">
    <property type="component" value="Chromosome 1"/>
</dbReference>
<feature type="region of interest" description="Disordered" evidence="2">
    <location>
        <begin position="1"/>
        <end position="54"/>
    </location>
</feature>
<comment type="similarity">
    <text evidence="1">Belongs to the SDHAF4 family.</text>
</comment>